<feature type="chain" id="PRO_5042900619" description="DNA-directed RNA polymerase III subunit RPC4" evidence="6">
    <location>
        <begin position="20"/>
        <end position="278"/>
    </location>
</feature>
<evidence type="ECO:0000313" key="7">
    <source>
        <dbReference type="EMBL" id="WVZ85989.1"/>
    </source>
</evidence>
<feature type="signal peptide" evidence="6">
    <location>
        <begin position="1"/>
        <end position="19"/>
    </location>
</feature>
<comment type="subcellular location">
    <subcellularLocation>
        <location evidence="1">Nucleus</location>
    </subcellularLocation>
</comment>
<reference evidence="7 8" key="1">
    <citation type="submission" date="2024-02" db="EMBL/GenBank/DDBJ databases">
        <title>High-quality chromosome-scale genome assembly of Pensacola bahiagrass (Paspalum notatum Flugge var. saurae).</title>
        <authorList>
            <person name="Vega J.M."/>
            <person name="Podio M."/>
            <person name="Orjuela J."/>
            <person name="Siena L.A."/>
            <person name="Pessino S.C."/>
            <person name="Combes M.C."/>
            <person name="Mariac C."/>
            <person name="Albertini E."/>
            <person name="Pupilli F."/>
            <person name="Ortiz J.P.A."/>
            <person name="Leblanc O."/>
        </authorList>
    </citation>
    <scope>NUCLEOTIDE SEQUENCE [LARGE SCALE GENOMIC DNA]</scope>
    <source>
        <strain evidence="7">R1</strain>
        <tissue evidence="7">Leaf</tissue>
    </source>
</reference>
<feature type="compositionally biased region" description="Basic and acidic residues" evidence="5">
    <location>
        <begin position="190"/>
        <end position="199"/>
    </location>
</feature>
<organism evidence="7 8">
    <name type="scientific">Paspalum notatum var. saurae</name>
    <dbReference type="NCBI Taxonomy" id="547442"/>
    <lineage>
        <taxon>Eukaryota</taxon>
        <taxon>Viridiplantae</taxon>
        <taxon>Streptophyta</taxon>
        <taxon>Embryophyta</taxon>
        <taxon>Tracheophyta</taxon>
        <taxon>Spermatophyta</taxon>
        <taxon>Magnoliopsida</taxon>
        <taxon>Liliopsida</taxon>
        <taxon>Poales</taxon>
        <taxon>Poaceae</taxon>
        <taxon>PACMAD clade</taxon>
        <taxon>Panicoideae</taxon>
        <taxon>Andropogonodae</taxon>
        <taxon>Paspaleae</taxon>
        <taxon>Paspalinae</taxon>
        <taxon>Paspalum</taxon>
    </lineage>
</organism>
<evidence type="ECO:0000256" key="2">
    <source>
        <dbReference type="ARBA" id="ARBA00022478"/>
    </source>
</evidence>
<dbReference type="GO" id="GO:0003677">
    <property type="term" value="F:DNA binding"/>
    <property type="evidence" value="ECO:0007669"/>
    <property type="project" value="InterPro"/>
</dbReference>
<keyword evidence="2" id="KW-0240">DNA-directed RNA polymerase</keyword>
<name>A0AAQ3U832_PASNO</name>
<evidence type="ECO:0000313" key="8">
    <source>
        <dbReference type="Proteomes" id="UP001341281"/>
    </source>
</evidence>
<evidence type="ECO:0000256" key="3">
    <source>
        <dbReference type="ARBA" id="ARBA00023163"/>
    </source>
</evidence>
<proteinExistence type="predicted"/>
<dbReference type="AlphaFoldDB" id="A0AAQ3U832"/>
<dbReference type="InterPro" id="IPR007811">
    <property type="entry name" value="RPC4"/>
</dbReference>
<feature type="region of interest" description="Disordered" evidence="5">
    <location>
        <begin position="179"/>
        <end position="207"/>
    </location>
</feature>
<accession>A0AAQ3U832</accession>
<evidence type="ECO:0000256" key="6">
    <source>
        <dbReference type="SAM" id="SignalP"/>
    </source>
</evidence>
<keyword evidence="8" id="KW-1185">Reference proteome</keyword>
<keyword evidence="6" id="KW-0732">Signal</keyword>
<dbReference type="GO" id="GO:0005666">
    <property type="term" value="C:RNA polymerase III complex"/>
    <property type="evidence" value="ECO:0007669"/>
    <property type="project" value="InterPro"/>
</dbReference>
<dbReference type="PANTHER" id="PTHR13408">
    <property type="entry name" value="DNA-DIRECTED RNA POLYMERASE III"/>
    <property type="match status" value="1"/>
</dbReference>
<keyword evidence="4" id="KW-0539">Nucleus</keyword>
<evidence type="ECO:0000256" key="4">
    <source>
        <dbReference type="ARBA" id="ARBA00023242"/>
    </source>
</evidence>
<sequence>MHPAVTVLLVAVDFVIVIMDEKSKVKKDIGGSLEPPPRKGGLKFMPKNVKKTARVVPKNEPIESKDEAIDKELLMKPKTSQIKDHAARRVKNEEKYGNSKVTKEYVEPWDYANTDYPVSLPLRRPYSGNPENLDNEEFGENPSRAQDAELTAAEELGLMDRTNDSQLLFFQLPSSLPLPMQPQSVAEPNKGSEERREGTRLTSRHGSNLNELPKGYLGKILVYKSGKVKMKIGEALFDEVMAITTREKHFCTVGEISKRTVITPDIDFLLGSIDRMEE</sequence>
<keyword evidence="3" id="KW-0804">Transcription</keyword>
<evidence type="ECO:0000256" key="1">
    <source>
        <dbReference type="ARBA" id="ARBA00004123"/>
    </source>
</evidence>
<dbReference type="EMBL" id="CP144751">
    <property type="protein sequence ID" value="WVZ85989.1"/>
    <property type="molecule type" value="Genomic_DNA"/>
</dbReference>
<protein>
    <recommendedName>
        <fullName evidence="9">DNA-directed RNA polymerase III subunit RPC4</fullName>
    </recommendedName>
</protein>
<dbReference type="GO" id="GO:0042797">
    <property type="term" value="P:tRNA transcription by RNA polymerase III"/>
    <property type="evidence" value="ECO:0007669"/>
    <property type="project" value="TreeGrafter"/>
</dbReference>
<evidence type="ECO:0008006" key="9">
    <source>
        <dbReference type="Google" id="ProtNLM"/>
    </source>
</evidence>
<gene>
    <name evidence="7" type="ORF">U9M48_032841</name>
</gene>
<dbReference type="Proteomes" id="UP001341281">
    <property type="component" value="Chromosome 07"/>
</dbReference>
<dbReference type="Pfam" id="PF05132">
    <property type="entry name" value="RNA_pol_Rpc4"/>
    <property type="match status" value="1"/>
</dbReference>
<dbReference type="PANTHER" id="PTHR13408:SF0">
    <property type="entry name" value="DNA-DIRECTED RNA POLYMERASE III SUBUNIT RPC4"/>
    <property type="match status" value="1"/>
</dbReference>
<evidence type="ECO:0000256" key="5">
    <source>
        <dbReference type="SAM" id="MobiDB-lite"/>
    </source>
</evidence>